<accession>X0Z1K5</accession>
<organism evidence="2">
    <name type="scientific">marine sediment metagenome</name>
    <dbReference type="NCBI Taxonomy" id="412755"/>
    <lineage>
        <taxon>unclassified sequences</taxon>
        <taxon>metagenomes</taxon>
        <taxon>ecological metagenomes</taxon>
    </lineage>
</organism>
<proteinExistence type="predicted"/>
<keyword evidence="1" id="KW-0812">Transmembrane</keyword>
<name>X0Z1K5_9ZZZZ</name>
<feature type="non-terminal residue" evidence="2">
    <location>
        <position position="1"/>
    </location>
</feature>
<evidence type="ECO:0000313" key="2">
    <source>
        <dbReference type="EMBL" id="GAG42516.1"/>
    </source>
</evidence>
<comment type="caution">
    <text evidence="2">The sequence shown here is derived from an EMBL/GenBank/DDBJ whole genome shotgun (WGS) entry which is preliminary data.</text>
</comment>
<dbReference type="EMBL" id="BARS01059035">
    <property type="protein sequence ID" value="GAG42516.1"/>
    <property type="molecule type" value="Genomic_DNA"/>
</dbReference>
<feature type="transmembrane region" description="Helical" evidence="1">
    <location>
        <begin position="12"/>
        <end position="35"/>
    </location>
</feature>
<feature type="non-terminal residue" evidence="2">
    <location>
        <position position="69"/>
    </location>
</feature>
<keyword evidence="1" id="KW-0472">Membrane</keyword>
<reference evidence="2" key="1">
    <citation type="journal article" date="2014" name="Front. Microbiol.">
        <title>High frequency of phylogenetically diverse reductive dehalogenase-homologous genes in deep subseafloor sedimentary metagenomes.</title>
        <authorList>
            <person name="Kawai M."/>
            <person name="Futagami T."/>
            <person name="Toyoda A."/>
            <person name="Takaki Y."/>
            <person name="Nishi S."/>
            <person name="Hori S."/>
            <person name="Arai W."/>
            <person name="Tsubouchi T."/>
            <person name="Morono Y."/>
            <person name="Uchiyama I."/>
            <person name="Ito T."/>
            <person name="Fujiyama A."/>
            <person name="Inagaki F."/>
            <person name="Takami H."/>
        </authorList>
    </citation>
    <scope>NUCLEOTIDE SEQUENCE</scope>
    <source>
        <strain evidence="2">Expedition CK06-06</strain>
    </source>
</reference>
<sequence length="69" mass="7691">QPWLIQPVSIFSIYGLNLVILLVNFGPAQGAMAWFDRKWQHADAVSVNGRTTRNWLAVTGVILVAWIGI</sequence>
<dbReference type="AlphaFoldDB" id="X0Z1K5"/>
<protein>
    <submittedName>
        <fullName evidence="2">Uncharacterized protein</fullName>
    </submittedName>
</protein>
<keyword evidence="1" id="KW-1133">Transmembrane helix</keyword>
<gene>
    <name evidence="2" type="ORF">S01H1_85753</name>
</gene>
<evidence type="ECO:0000256" key="1">
    <source>
        <dbReference type="SAM" id="Phobius"/>
    </source>
</evidence>